<gene>
    <name evidence="1" type="ORF">OJ962_02925</name>
</gene>
<proteinExistence type="predicted"/>
<dbReference type="RefSeq" id="WP_202955416.1">
    <property type="nucleotide sequence ID" value="NZ_JAPCID010000003.1"/>
</dbReference>
<organism evidence="1 2">
    <name type="scientific">Solirubrobacter deserti</name>
    <dbReference type="NCBI Taxonomy" id="2282478"/>
    <lineage>
        <taxon>Bacteria</taxon>
        <taxon>Bacillati</taxon>
        <taxon>Actinomycetota</taxon>
        <taxon>Thermoleophilia</taxon>
        <taxon>Solirubrobacterales</taxon>
        <taxon>Solirubrobacteraceae</taxon>
        <taxon>Solirubrobacter</taxon>
    </lineage>
</organism>
<name>A0ABT4RD29_9ACTN</name>
<comment type="caution">
    <text evidence="1">The sequence shown here is derived from an EMBL/GenBank/DDBJ whole genome shotgun (WGS) entry which is preliminary data.</text>
</comment>
<evidence type="ECO:0000313" key="2">
    <source>
        <dbReference type="Proteomes" id="UP001147700"/>
    </source>
</evidence>
<evidence type="ECO:0008006" key="3">
    <source>
        <dbReference type="Google" id="ProtNLM"/>
    </source>
</evidence>
<dbReference type="EMBL" id="JAPCID010000003">
    <property type="protein sequence ID" value="MDA0136434.1"/>
    <property type="molecule type" value="Genomic_DNA"/>
</dbReference>
<protein>
    <recommendedName>
        <fullName evidence="3">Carboxypeptidase regulatory-like domain-containing protein</fullName>
    </recommendedName>
</protein>
<evidence type="ECO:0000313" key="1">
    <source>
        <dbReference type="EMBL" id="MDA0136434.1"/>
    </source>
</evidence>
<sequence length="567" mass="60327">MKHSNGLQNGRRHASLPPIRGLIATQAALIALLVVAASAQAGTMHVYSCHTPTGTPVGVHGWSHTAGLDRGQAFSDCENGPYGALYVRAGGRPLPETVSWAFSAVADTSIIGFAAAACLRSFTVDSGPIGVAGLGWPNALPLRSAQGGPWTSKGEVGCHGGSSYWADVRNTFQRSVPPVPSVHFTAACLVQCSLPVQASVEIASFRADIRDDQAPLVSQVRGALASNLSHAGRESVDFDVSDRGVGAYRAVVEARLLGKGNWLTLSTVPIGHGRVSCRELDVTAHPYEFDHPQPCPLTLSGARVEFETDSLPQGEHDFRVTVEDASGNRTPVITARKFLAKEPPGSATPALTAAPRNLMLRVEGAARRSLPKSEPFRLRGSLTEIDGRPLAGATLTVRSRPFVPKANLATGDWSVVGQVITGPDGRFDARIPAGDSRTVQVMREAGDGLAAVAAHADVIVPAQVTASARATRIRNGQSAVFTGRVRGPIPAGGVLVALEVREPGRWIPVATTRRWVRTNATGRFRLAYRFRRTFQPSTYRFRVVAADDSAFTYSRGVSRTIDVQVRP</sequence>
<dbReference type="Proteomes" id="UP001147700">
    <property type="component" value="Unassembled WGS sequence"/>
</dbReference>
<accession>A0ABT4RD29</accession>
<reference evidence="1" key="1">
    <citation type="submission" date="2022-10" db="EMBL/GenBank/DDBJ databases">
        <title>The WGS of Solirubrobacter sp. CPCC 204708.</title>
        <authorList>
            <person name="Jiang Z."/>
        </authorList>
    </citation>
    <scope>NUCLEOTIDE SEQUENCE</scope>
    <source>
        <strain evidence="1">CPCC 204708</strain>
    </source>
</reference>
<keyword evidence="2" id="KW-1185">Reference proteome</keyword>